<reference evidence="2 3" key="1">
    <citation type="submission" date="2016-07" db="EMBL/GenBank/DDBJ databases">
        <title>Pervasive Adenine N6-methylation of Active Genes in Fungi.</title>
        <authorList>
            <consortium name="DOE Joint Genome Institute"/>
            <person name="Mondo S.J."/>
            <person name="Dannebaum R.O."/>
            <person name="Kuo R.C."/>
            <person name="Labutti K."/>
            <person name="Haridas S."/>
            <person name="Kuo A."/>
            <person name="Salamov A."/>
            <person name="Ahrendt S.R."/>
            <person name="Lipzen A."/>
            <person name="Sullivan W."/>
            <person name="Andreopoulos W.B."/>
            <person name="Clum A."/>
            <person name="Lindquist E."/>
            <person name="Daum C."/>
            <person name="Ramamoorthy G.K."/>
            <person name="Gryganskyi A."/>
            <person name="Culley D."/>
            <person name="Magnuson J.K."/>
            <person name="James T.Y."/>
            <person name="O'Malley M.A."/>
            <person name="Stajich J.E."/>
            <person name="Spatafora J.W."/>
            <person name="Visel A."/>
            <person name="Grigoriev I.V."/>
        </authorList>
    </citation>
    <scope>NUCLEOTIDE SEQUENCE [LARGE SCALE GENOMIC DNA]</scope>
    <source>
        <strain evidence="2 3">NRRL 2496</strain>
    </source>
</reference>
<dbReference type="EMBL" id="MCGN01000004">
    <property type="protein sequence ID" value="ORY97993.1"/>
    <property type="molecule type" value="Genomic_DNA"/>
</dbReference>
<dbReference type="OrthoDB" id="202825at2759"/>
<accession>A0A1X2HG95</accession>
<sequence>MPDKRPLRVLISNDDGPPNPADSPFILPFIEHLENLGWDVKVCLPNSQKSWIAKSFMINDHIELSYYNRKTGEVSFHKQNDNDFYLLSGTPATCINIALNHIFKNQDFDLVIGGPNFGRNSATVYALSSGTVGAAMEAVLLKRKAIALSFAFYSRKWPVNEVQTACNMATNVILHLWDKGQWPEGGLFNVNVPVVDSHRPVYLTRFHKAAYGSLFRPLTDKKAETELSRKEEEEDDCAVEQEVRKEAEGHESERTVFHFSPDLSAMGHPVDAAEGTDAWALHHKFVSVTPMIACFEVENPVRDYGFESFNNKL</sequence>
<name>A0A1X2HG95_SYNRA</name>
<dbReference type="GO" id="GO:0016787">
    <property type="term" value="F:hydrolase activity"/>
    <property type="evidence" value="ECO:0007669"/>
    <property type="project" value="InterPro"/>
</dbReference>
<dbReference type="AlphaFoldDB" id="A0A1X2HG95"/>
<dbReference type="InParanoid" id="A0A1X2HG95"/>
<dbReference type="GO" id="GO:0000932">
    <property type="term" value="C:P-body"/>
    <property type="evidence" value="ECO:0007669"/>
    <property type="project" value="TreeGrafter"/>
</dbReference>
<dbReference type="Pfam" id="PF01975">
    <property type="entry name" value="SurE"/>
    <property type="match status" value="1"/>
</dbReference>
<feature type="domain" description="Survival protein SurE-like phosphatase/nucleotidase" evidence="1">
    <location>
        <begin position="9"/>
        <end position="211"/>
    </location>
</feature>
<proteinExistence type="predicted"/>
<dbReference type="InterPro" id="IPR027746">
    <property type="entry name" value="TTL"/>
</dbReference>
<dbReference type="InterPro" id="IPR036523">
    <property type="entry name" value="SurE-like_sf"/>
</dbReference>
<evidence type="ECO:0000259" key="1">
    <source>
        <dbReference type="Pfam" id="PF01975"/>
    </source>
</evidence>
<dbReference type="Proteomes" id="UP000242180">
    <property type="component" value="Unassembled WGS sequence"/>
</dbReference>
<dbReference type="PANTHER" id="PTHR47551">
    <property type="entry name" value="TUBULIN--TYROSINE LIGASE PBY1-RELATED"/>
    <property type="match status" value="1"/>
</dbReference>
<protein>
    <submittedName>
        <fullName evidence="2">Survival protein sure-like phosphatase/nucleotidase</fullName>
    </submittedName>
</protein>
<organism evidence="2 3">
    <name type="scientific">Syncephalastrum racemosum</name>
    <name type="common">Filamentous fungus</name>
    <dbReference type="NCBI Taxonomy" id="13706"/>
    <lineage>
        <taxon>Eukaryota</taxon>
        <taxon>Fungi</taxon>
        <taxon>Fungi incertae sedis</taxon>
        <taxon>Mucoromycota</taxon>
        <taxon>Mucoromycotina</taxon>
        <taxon>Mucoromycetes</taxon>
        <taxon>Mucorales</taxon>
        <taxon>Syncephalastraceae</taxon>
        <taxon>Syncephalastrum</taxon>
    </lineage>
</organism>
<dbReference type="SUPFAM" id="SSF64167">
    <property type="entry name" value="SurE-like"/>
    <property type="match status" value="1"/>
</dbReference>
<dbReference type="NCBIfam" id="TIGR00087">
    <property type="entry name" value="surE"/>
    <property type="match status" value="1"/>
</dbReference>
<keyword evidence="3" id="KW-1185">Reference proteome</keyword>
<comment type="caution">
    <text evidence="2">The sequence shown here is derived from an EMBL/GenBank/DDBJ whole genome shotgun (WGS) entry which is preliminary data.</text>
</comment>
<dbReference type="Gene3D" id="3.40.1210.10">
    <property type="entry name" value="Survival protein SurE-like phosphatase/nucleotidase"/>
    <property type="match status" value="1"/>
</dbReference>
<dbReference type="STRING" id="13706.A0A1X2HG95"/>
<dbReference type="PANTHER" id="PTHR47551:SF1">
    <property type="entry name" value="TUBULIN--TYROSINE LIGASE PBY1-RELATED"/>
    <property type="match status" value="1"/>
</dbReference>
<evidence type="ECO:0000313" key="2">
    <source>
        <dbReference type="EMBL" id="ORY97993.1"/>
    </source>
</evidence>
<dbReference type="OMA" id="PENDWVV"/>
<evidence type="ECO:0000313" key="3">
    <source>
        <dbReference type="Proteomes" id="UP000242180"/>
    </source>
</evidence>
<dbReference type="InterPro" id="IPR002828">
    <property type="entry name" value="SurE-like_Pase/nucleotidase"/>
</dbReference>
<gene>
    <name evidence="2" type="ORF">BCR43DRAFT_257694</name>
</gene>